<dbReference type="SUPFAM" id="SSF53474">
    <property type="entry name" value="alpha/beta-Hydrolases"/>
    <property type="match status" value="1"/>
</dbReference>
<dbReference type="Pfam" id="PF00975">
    <property type="entry name" value="Thioesterase"/>
    <property type="match status" value="1"/>
</dbReference>
<reference evidence="4" key="1">
    <citation type="journal article" date="2020" name="bioRxiv">
        <title>Comparative genomics of Chlamydomonas.</title>
        <authorList>
            <person name="Craig R.J."/>
            <person name="Hasan A.R."/>
            <person name="Ness R.W."/>
            <person name="Keightley P.D."/>
        </authorList>
    </citation>
    <scope>NUCLEOTIDE SEQUENCE</scope>
    <source>
        <strain evidence="4">CCAP 11/70</strain>
    </source>
</reference>
<dbReference type="EMBL" id="JAEHOE010000007">
    <property type="protein sequence ID" value="KAG2499364.1"/>
    <property type="molecule type" value="Genomic_DNA"/>
</dbReference>
<feature type="region of interest" description="Disordered" evidence="2">
    <location>
        <begin position="643"/>
        <end position="693"/>
    </location>
</feature>
<dbReference type="PANTHER" id="PTHR11487:SF0">
    <property type="entry name" value="S-ACYL FATTY ACID SYNTHASE THIOESTERASE, MEDIUM CHAIN"/>
    <property type="match status" value="1"/>
</dbReference>
<feature type="compositionally biased region" description="Low complexity" evidence="2">
    <location>
        <begin position="423"/>
        <end position="434"/>
    </location>
</feature>
<name>A0A835YCU5_9CHLO</name>
<feature type="region of interest" description="Disordered" evidence="2">
    <location>
        <begin position="19"/>
        <end position="77"/>
    </location>
</feature>
<dbReference type="SUPFAM" id="SSF56601">
    <property type="entry name" value="beta-lactamase/transpeptidase-like"/>
    <property type="match status" value="1"/>
</dbReference>
<proteinExistence type="inferred from homology"/>
<dbReference type="PANTHER" id="PTHR11487">
    <property type="entry name" value="THIOESTERASE"/>
    <property type="match status" value="1"/>
</dbReference>
<feature type="compositionally biased region" description="Gly residues" evidence="2">
    <location>
        <begin position="668"/>
        <end position="684"/>
    </location>
</feature>
<dbReference type="AlphaFoldDB" id="A0A835YCU5"/>
<feature type="compositionally biased region" description="Pro residues" evidence="2">
    <location>
        <begin position="46"/>
        <end position="55"/>
    </location>
</feature>
<evidence type="ECO:0000256" key="1">
    <source>
        <dbReference type="ARBA" id="ARBA00007169"/>
    </source>
</evidence>
<dbReference type="Gene3D" id="3.40.710.10">
    <property type="entry name" value="DD-peptidase/beta-lactamase superfamily"/>
    <property type="match status" value="1"/>
</dbReference>
<feature type="compositionally biased region" description="Gly residues" evidence="2">
    <location>
        <begin position="435"/>
        <end position="449"/>
    </location>
</feature>
<feature type="compositionally biased region" description="Pro residues" evidence="2">
    <location>
        <begin position="125"/>
        <end position="148"/>
    </location>
</feature>
<comment type="caution">
    <text evidence="4">The sequence shown here is derived from an EMBL/GenBank/DDBJ whole genome shotgun (WGS) entry which is preliminary data.</text>
</comment>
<comment type="similarity">
    <text evidence="1">Belongs to the thioesterase family.</text>
</comment>
<dbReference type="OrthoDB" id="541883at2759"/>
<gene>
    <name evidence="4" type="ORF">HYH03_002939</name>
</gene>
<feature type="region of interest" description="Disordered" evidence="2">
    <location>
        <begin position="423"/>
        <end position="456"/>
    </location>
</feature>
<feature type="region of interest" description="Disordered" evidence="2">
    <location>
        <begin position="103"/>
        <end position="165"/>
    </location>
</feature>
<organism evidence="4 5">
    <name type="scientific">Edaphochlamys debaryana</name>
    <dbReference type="NCBI Taxonomy" id="47281"/>
    <lineage>
        <taxon>Eukaryota</taxon>
        <taxon>Viridiplantae</taxon>
        <taxon>Chlorophyta</taxon>
        <taxon>core chlorophytes</taxon>
        <taxon>Chlorophyceae</taxon>
        <taxon>CS clade</taxon>
        <taxon>Chlamydomonadales</taxon>
        <taxon>Chlamydomonadales incertae sedis</taxon>
        <taxon>Edaphochlamys</taxon>
    </lineage>
</organism>
<feature type="region of interest" description="Disordered" evidence="2">
    <location>
        <begin position="849"/>
        <end position="889"/>
    </location>
</feature>
<accession>A0A835YCU5</accession>
<feature type="domain" description="Thioesterase" evidence="3">
    <location>
        <begin position="530"/>
        <end position="820"/>
    </location>
</feature>
<feature type="region of interest" description="Disordered" evidence="2">
    <location>
        <begin position="232"/>
        <end position="309"/>
    </location>
</feature>
<evidence type="ECO:0000313" key="5">
    <source>
        <dbReference type="Proteomes" id="UP000612055"/>
    </source>
</evidence>
<protein>
    <recommendedName>
        <fullName evidence="3">Thioesterase domain-containing protein</fullName>
    </recommendedName>
</protein>
<dbReference type="Proteomes" id="UP000612055">
    <property type="component" value="Unassembled WGS sequence"/>
</dbReference>
<dbReference type="InterPro" id="IPR012338">
    <property type="entry name" value="Beta-lactam/transpept-like"/>
</dbReference>
<feature type="compositionally biased region" description="Low complexity" evidence="2">
    <location>
        <begin position="21"/>
        <end position="30"/>
    </location>
</feature>
<keyword evidence="5" id="KW-1185">Reference proteome</keyword>
<dbReference type="GO" id="GO:0008610">
    <property type="term" value="P:lipid biosynthetic process"/>
    <property type="evidence" value="ECO:0007669"/>
    <property type="project" value="TreeGrafter"/>
</dbReference>
<dbReference type="Gene3D" id="3.40.50.1820">
    <property type="entry name" value="alpha/beta hydrolase"/>
    <property type="match status" value="1"/>
</dbReference>
<sequence length="889" mass="89417">MYGCAITLQHLLTHTSGLQRGAGRSASGAEAAEEGGGGIEERPSLPFSPQPPAAPSPGISHRRVPISRRSTESIPGASGLVGEDAAFLQQVSSGLSTGAAESAVAAVDRPSGGSGPTGAAAGELPAPPPPPSAPLPPPAAPPPPPPRVELPATNGVGRSSDEGSCGPLDSAVSLYLLERGVHGGKAPGVFRPDDIDYWLVGAVVEALAGVPYDTHVRETLLTPLGVQLPACAPRGPRGPNGSETGGGEAGPRVTVWPEPLPPAAKQPRVQPRRYSSGDGSGRGGAPSGEEQSLGPPPVPEITPAVRYTPPPLTPVGGLVLPPRDAARLLGLLVRNPNAGGGGGGEGGEGSSRTILAALCEVRLSDFVKDVGVAMAGLLATGLGRCGDSVVAAESPPPPPSVRELALGSQAAAAAQAHFQSLAQGAQAHRSSTASGAGGGRDSGTGGAEGPPGPSLGPPASASPCCVLVLAPESGLALLVAANTAPPAGAAFCKKVACHLLERFRPAEMPGPLARSWLAAVPPARQDAVVQLVAFPPACCPSPVALFEGWAVQLPDYLRLRCLQAPGHGSRRGEAPALRLAKLVAPAASAIASGCPPDAPLALFGHGLGALWAFETARRLEGWLGRSPMHLFVSACAAPTEFATAGSSSGGTHSGGRRKPFSPWAGSAGSEGGASTSGGGSGGASGPDPTPLHEQADEPFVTALAAHRRCPKALRSHPPTLVDHLPLLRADVELESHYTYTPPPPTLAASVASVLAAVQGRAEEESRLCASCLSCPITVFTPEDEAAAGLGPELTAGWEQVTTGQVRFTSVPGDFMAVLESRQHSAPLLTAMSQALSKQLSVHGSWTAKLRPAESKPGGRARLGGVGSRPQSGARPDAGVGLLPPVYPRT</sequence>
<dbReference type="InterPro" id="IPR001031">
    <property type="entry name" value="Thioesterase"/>
</dbReference>
<evidence type="ECO:0000256" key="2">
    <source>
        <dbReference type="SAM" id="MobiDB-lite"/>
    </source>
</evidence>
<evidence type="ECO:0000313" key="4">
    <source>
        <dbReference type="EMBL" id="KAG2499364.1"/>
    </source>
</evidence>
<dbReference type="InterPro" id="IPR029058">
    <property type="entry name" value="AB_hydrolase_fold"/>
</dbReference>
<evidence type="ECO:0000259" key="3">
    <source>
        <dbReference type="Pfam" id="PF00975"/>
    </source>
</evidence>
<dbReference type="InterPro" id="IPR012223">
    <property type="entry name" value="TEII"/>
</dbReference>